<reference evidence="4 5" key="1">
    <citation type="submission" date="2015-06" db="EMBL/GenBank/DDBJ databases">
        <title>Draft genome sequence of beer spoilage bacterium Megasphaera cerevisiae type strain 20462.</title>
        <authorList>
            <person name="Kutumbaka K."/>
            <person name="Pasmowitz J."/>
            <person name="Mategko J."/>
            <person name="Reyes D."/>
            <person name="Friedrich A."/>
            <person name="Han S."/>
            <person name="Martens-Habbena W."/>
            <person name="Neal-McKinney J."/>
            <person name="Janagama H.K."/>
            <person name="Nadala C."/>
            <person name="Samadpour M."/>
        </authorList>
    </citation>
    <scope>NUCLEOTIDE SEQUENCE [LARGE SCALE GENOMIC DNA]</scope>
    <source>
        <strain evidence="4 5">DSM 20462</strain>
    </source>
</reference>
<dbReference type="InterPro" id="IPR050748">
    <property type="entry name" value="Glycosyltrans_8_dom-fam"/>
</dbReference>
<dbReference type="Gene3D" id="3.90.550.10">
    <property type="entry name" value="Spore Coat Polysaccharide Biosynthesis Protein SpsA, Chain A"/>
    <property type="match status" value="1"/>
</dbReference>
<dbReference type="PATRIC" id="fig|1122219.3.peg.1959"/>
<keyword evidence="1" id="KW-0328">Glycosyltransferase</keyword>
<dbReference type="EMBL" id="LEKT01000038">
    <property type="protein sequence ID" value="KMO85970.1"/>
    <property type="molecule type" value="Genomic_DNA"/>
</dbReference>
<dbReference type="PANTHER" id="PTHR13778:SF47">
    <property type="entry name" value="LIPOPOLYSACCHARIDE 1,3-GALACTOSYLTRANSFERASE"/>
    <property type="match status" value="1"/>
</dbReference>
<sequence>MRKIDNLYELEKLDKSRYVDELYPAFDNVKEAIVFESSSFFVPYQDVVLKSLVEHTNEDEFYDIVILTNEIDAYDCNLLQMEIAGRKNISLRFFDPTSYVKKYVEKSRYKYLTINYFRMALPWIFKKYDRVLNLGADIVIEKDVMELLHCPMKHNEYIAGAIDLGYLGRLKMDISPDELGLCNPDGYVNADVLVFNNVNIRRDFTMDNIMALWQKYYFRCAEQDALNMLFDGHIHHIDLRWNLFPPRMASVEHISHNTINKIELWKKSMQDPYIIHYAAYPKPWDYPLVGFGDCWWKYARTSPYYEEILRRLTVNSVRGELGINRLWIQKIGDRFVKIVPRSSRAREVIKRIYAAFFTPPNKEWGEKFAKKR</sequence>
<comment type="caution">
    <text evidence="4">The sequence shown here is derived from an EMBL/GenBank/DDBJ whole genome shotgun (WGS) entry which is preliminary data.</text>
</comment>
<evidence type="ECO:0000313" key="4">
    <source>
        <dbReference type="EMBL" id="KMO85970.1"/>
    </source>
</evidence>
<dbReference type="SUPFAM" id="SSF53448">
    <property type="entry name" value="Nucleotide-diphospho-sugar transferases"/>
    <property type="match status" value="1"/>
</dbReference>
<dbReference type="Pfam" id="PF01501">
    <property type="entry name" value="Glyco_transf_8"/>
    <property type="match status" value="1"/>
</dbReference>
<dbReference type="InterPro" id="IPR002495">
    <property type="entry name" value="Glyco_trans_8"/>
</dbReference>
<evidence type="ECO:0000256" key="3">
    <source>
        <dbReference type="ARBA" id="ARBA00022723"/>
    </source>
</evidence>
<evidence type="ECO:0008006" key="6">
    <source>
        <dbReference type="Google" id="ProtNLM"/>
    </source>
</evidence>
<dbReference type="Proteomes" id="UP000036503">
    <property type="component" value="Unassembled WGS sequence"/>
</dbReference>
<dbReference type="GO" id="GO:0016757">
    <property type="term" value="F:glycosyltransferase activity"/>
    <property type="evidence" value="ECO:0007669"/>
    <property type="project" value="UniProtKB-KW"/>
</dbReference>
<dbReference type="RefSeq" id="WP_048514812.1">
    <property type="nucleotide sequence ID" value="NZ_FUXD01000043.1"/>
</dbReference>
<keyword evidence="2" id="KW-0808">Transferase</keyword>
<accession>A0A0J6WR84</accession>
<evidence type="ECO:0000313" key="5">
    <source>
        <dbReference type="Proteomes" id="UP000036503"/>
    </source>
</evidence>
<dbReference type="AlphaFoldDB" id="A0A0J6WR84"/>
<protein>
    <recommendedName>
        <fullName evidence="6">Glycosyl transferase family 8</fullName>
    </recommendedName>
</protein>
<evidence type="ECO:0000256" key="1">
    <source>
        <dbReference type="ARBA" id="ARBA00022676"/>
    </source>
</evidence>
<dbReference type="GO" id="GO:0046872">
    <property type="term" value="F:metal ion binding"/>
    <property type="evidence" value="ECO:0007669"/>
    <property type="project" value="UniProtKB-KW"/>
</dbReference>
<keyword evidence="3" id="KW-0479">Metal-binding</keyword>
<keyword evidence="5" id="KW-1185">Reference proteome</keyword>
<dbReference type="InParanoid" id="A0A0J6WR84"/>
<evidence type="ECO:0000256" key="2">
    <source>
        <dbReference type="ARBA" id="ARBA00022679"/>
    </source>
</evidence>
<gene>
    <name evidence="4" type="ORF">AB840_10550</name>
</gene>
<proteinExistence type="predicted"/>
<organism evidence="4 5">
    <name type="scientific">Megasphaera cerevisiae DSM 20462</name>
    <dbReference type="NCBI Taxonomy" id="1122219"/>
    <lineage>
        <taxon>Bacteria</taxon>
        <taxon>Bacillati</taxon>
        <taxon>Bacillota</taxon>
        <taxon>Negativicutes</taxon>
        <taxon>Veillonellales</taxon>
        <taxon>Veillonellaceae</taxon>
        <taxon>Megasphaera</taxon>
    </lineage>
</organism>
<dbReference type="InterPro" id="IPR029044">
    <property type="entry name" value="Nucleotide-diphossugar_trans"/>
</dbReference>
<name>A0A0J6WR84_9FIRM</name>
<dbReference type="PANTHER" id="PTHR13778">
    <property type="entry name" value="GLYCOSYLTRANSFERASE 8 DOMAIN-CONTAINING PROTEIN"/>
    <property type="match status" value="1"/>
</dbReference>